<accession>A0A0C2NH21</accession>
<sequence>MNLPSDLRRKWEKEILPKDDETFMSEIEMIRTAMIKRIELSSQMDDAAMNFSKCVMKPGEKMVDFAGRVERCARAISNGIHDEAIDQMMIGRIADSLPIDAGAVLRSFDLSDTDSVMRKAQTLSDGMGTRETVCAVGSTNDLLANIQRLEEELTHLRVSKDRSPTSTEVCCRKCGCRSHFTKDCDGRVTCYRCRKKGTHCQILPEWDIRQEPPQECRRPWRGKQPGHDDVHSRPRGKAFRGFGRFWVTQISDKIR</sequence>
<proteinExistence type="predicted"/>
<name>A0A0C2NH21_THEKT</name>
<evidence type="ECO:0000256" key="1">
    <source>
        <dbReference type="SAM" id="MobiDB-lite"/>
    </source>
</evidence>
<dbReference type="Proteomes" id="UP000031668">
    <property type="component" value="Unassembled WGS sequence"/>
</dbReference>
<dbReference type="AlphaFoldDB" id="A0A0C2NH21"/>
<keyword evidence="3" id="KW-1185">Reference proteome</keyword>
<evidence type="ECO:0000313" key="3">
    <source>
        <dbReference type="Proteomes" id="UP000031668"/>
    </source>
</evidence>
<evidence type="ECO:0008006" key="4">
    <source>
        <dbReference type="Google" id="ProtNLM"/>
    </source>
</evidence>
<gene>
    <name evidence="2" type="ORF">RF11_01027</name>
</gene>
<evidence type="ECO:0000313" key="2">
    <source>
        <dbReference type="EMBL" id="KII73307.1"/>
    </source>
</evidence>
<reference evidence="2 3" key="1">
    <citation type="journal article" date="2014" name="Genome Biol. Evol.">
        <title>The genome of the myxosporean Thelohanellus kitauei shows adaptations to nutrient acquisition within its fish host.</title>
        <authorList>
            <person name="Yang Y."/>
            <person name="Xiong J."/>
            <person name="Zhou Z."/>
            <person name="Huo F."/>
            <person name="Miao W."/>
            <person name="Ran C."/>
            <person name="Liu Y."/>
            <person name="Zhang J."/>
            <person name="Feng J."/>
            <person name="Wang M."/>
            <person name="Wang M."/>
            <person name="Wang L."/>
            <person name="Yao B."/>
        </authorList>
    </citation>
    <scope>NUCLEOTIDE SEQUENCE [LARGE SCALE GENOMIC DNA]</scope>
    <source>
        <strain evidence="2">Wuqing</strain>
    </source>
</reference>
<dbReference type="EMBL" id="JWZT01000896">
    <property type="protein sequence ID" value="KII73307.1"/>
    <property type="molecule type" value="Genomic_DNA"/>
</dbReference>
<protein>
    <recommendedName>
        <fullName evidence="4">CCHC-type domain-containing protein</fullName>
    </recommendedName>
</protein>
<organism evidence="2 3">
    <name type="scientific">Thelohanellus kitauei</name>
    <name type="common">Myxosporean</name>
    <dbReference type="NCBI Taxonomy" id="669202"/>
    <lineage>
        <taxon>Eukaryota</taxon>
        <taxon>Metazoa</taxon>
        <taxon>Cnidaria</taxon>
        <taxon>Myxozoa</taxon>
        <taxon>Myxosporea</taxon>
        <taxon>Bivalvulida</taxon>
        <taxon>Platysporina</taxon>
        <taxon>Myxobolidae</taxon>
        <taxon>Thelohanellus</taxon>
    </lineage>
</organism>
<comment type="caution">
    <text evidence="2">The sequence shown here is derived from an EMBL/GenBank/DDBJ whole genome shotgun (WGS) entry which is preliminary data.</text>
</comment>
<feature type="region of interest" description="Disordered" evidence="1">
    <location>
        <begin position="215"/>
        <end position="235"/>
    </location>
</feature>